<accession>A0A940S0P0</accession>
<dbReference type="GO" id="GO:0003677">
    <property type="term" value="F:DNA binding"/>
    <property type="evidence" value="ECO:0007669"/>
    <property type="project" value="InterPro"/>
</dbReference>
<feature type="compositionally biased region" description="Low complexity" evidence="1">
    <location>
        <begin position="154"/>
        <end position="167"/>
    </location>
</feature>
<feature type="compositionally biased region" description="Low complexity" evidence="1">
    <location>
        <begin position="178"/>
        <end position="211"/>
    </location>
</feature>
<dbReference type="CDD" id="cd00093">
    <property type="entry name" value="HTH_XRE"/>
    <property type="match status" value="1"/>
</dbReference>
<evidence type="ECO:0000259" key="3">
    <source>
        <dbReference type="SMART" id="SM00530"/>
    </source>
</evidence>
<keyword evidence="2" id="KW-1133">Transmembrane helix</keyword>
<evidence type="ECO:0000313" key="4">
    <source>
        <dbReference type="EMBL" id="MBP0461079.1"/>
    </source>
</evidence>
<feature type="transmembrane region" description="Helical" evidence="2">
    <location>
        <begin position="128"/>
        <end position="148"/>
    </location>
</feature>
<dbReference type="InterPro" id="IPR021224">
    <property type="entry name" value="DUF2690"/>
</dbReference>
<feature type="compositionally biased region" description="Gly residues" evidence="1">
    <location>
        <begin position="168"/>
        <end position="177"/>
    </location>
</feature>
<dbReference type="Pfam" id="PF10901">
    <property type="entry name" value="DUF2690"/>
    <property type="match status" value="1"/>
</dbReference>
<dbReference type="SUPFAM" id="SSF47413">
    <property type="entry name" value="lambda repressor-like DNA-binding domains"/>
    <property type="match status" value="1"/>
</dbReference>
<keyword evidence="5" id="KW-1185">Reference proteome</keyword>
<dbReference type="AlphaFoldDB" id="A0A940S0P0"/>
<feature type="region of interest" description="Disordered" evidence="1">
    <location>
        <begin position="80"/>
        <end position="121"/>
    </location>
</feature>
<dbReference type="SMART" id="SM00530">
    <property type="entry name" value="HTH_XRE"/>
    <property type="match status" value="1"/>
</dbReference>
<feature type="domain" description="HTH cro/C1-type" evidence="3">
    <location>
        <begin position="15"/>
        <end position="70"/>
    </location>
</feature>
<dbReference type="InterPro" id="IPR001387">
    <property type="entry name" value="Cro/C1-type_HTH"/>
</dbReference>
<evidence type="ECO:0000256" key="2">
    <source>
        <dbReference type="SAM" id="Phobius"/>
    </source>
</evidence>
<evidence type="ECO:0000256" key="1">
    <source>
        <dbReference type="SAM" id="MobiDB-lite"/>
    </source>
</evidence>
<comment type="caution">
    <text evidence="4">The sequence shown here is derived from an EMBL/GenBank/DDBJ whole genome shotgun (WGS) entry which is preliminary data.</text>
</comment>
<evidence type="ECO:0000313" key="5">
    <source>
        <dbReference type="Proteomes" id="UP000670475"/>
    </source>
</evidence>
<dbReference type="Gene3D" id="1.10.260.40">
    <property type="entry name" value="lambda repressor-like DNA-binding domains"/>
    <property type="match status" value="1"/>
</dbReference>
<feature type="compositionally biased region" description="Basic residues" evidence="1">
    <location>
        <begin position="98"/>
        <end position="121"/>
    </location>
</feature>
<feature type="region of interest" description="Disordered" evidence="1">
    <location>
        <begin position="153"/>
        <end position="211"/>
    </location>
</feature>
<proteinExistence type="predicted"/>
<sequence length="328" mass="32158">MARRGTDPAGELADRIRELIDRSGLSLDAVAARTGRGRHEWDAYVRGLRRPSREATAALAEALGTQRDPLLQLWDRAESHAPASVTGEGGRPAPSRRGTGHPHAPRHSRPGGRPHGDRRPRHARTGTLVATAVGVALVVLAVVLLTGLGGGDGHTAAAGSRTSPAAPGGHGGSGRSGGKAAAPAPAPTATDPAATASPSPSASASASAGPSLPGGVRCAPGACAGEDPEATGCAGGNASTLAAARVGGAYVEVRYSATCRAAWARVTGAPSGATLRITPGGSPVAAGAEADAGAGVGTYTPMVAAADPHGLRACLTPAHGPRGCASAR</sequence>
<dbReference type="InterPro" id="IPR010982">
    <property type="entry name" value="Lambda_DNA-bd_dom_sf"/>
</dbReference>
<keyword evidence="2" id="KW-0472">Membrane</keyword>
<dbReference type="EMBL" id="JAGIQL010000156">
    <property type="protein sequence ID" value="MBP0461079.1"/>
    <property type="molecule type" value="Genomic_DNA"/>
</dbReference>
<protein>
    <submittedName>
        <fullName evidence="4">DUF2690 domain-containing protein</fullName>
    </submittedName>
</protein>
<keyword evidence="2" id="KW-0812">Transmembrane</keyword>
<organism evidence="4 5">
    <name type="scientific">Streptomyces montanisoli</name>
    <dbReference type="NCBI Taxonomy" id="2798581"/>
    <lineage>
        <taxon>Bacteria</taxon>
        <taxon>Bacillati</taxon>
        <taxon>Actinomycetota</taxon>
        <taxon>Actinomycetes</taxon>
        <taxon>Kitasatosporales</taxon>
        <taxon>Streptomycetaceae</taxon>
        <taxon>Streptomyces</taxon>
    </lineage>
</organism>
<gene>
    <name evidence="4" type="ORF">JFN87_26975</name>
</gene>
<dbReference type="Proteomes" id="UP000670475">
    <property type="component" value="Unassembled WGS sequence"/>
</dbReference>
<name>A0A940S0P0_9ACTN</name>
<dbReference type="Pfam" id="PF13560">
    <property type="entry name" value="HTH_31"/>
    <property type="match status" value="1"/>
</dbReference>
<dbReference type="RefSeq" id="WP_209344040.1">
    <property type="nucleotide sequence ID" value="NZ_JAGIQL010000156.1"/>
</dbReference>
<reference evidence="4" key="1">
    <citation type="submission" date="2021-03" db="EMBL/GenBank/DDBJ databases">
        <title>Whole genome sequence of Streptomyces bomunensis MMS17-BM035.</title>
        <authorList>
            <person name="Lee J.H."/>
        </authorList>
    </citation>
    <scope>NUCLEOTIDE SEQUENCE</scope>
    <source>
        <strain evidence="4">MMS17-BM035</strain>
    </source>
</reference>